<dbReference type="EMBL" id="QWGR01000018">
    <property type="protein sequence ID" value="RIJ45993.1"/>
    <property type="molecule type" value="Genomic_DNA"/>
</dbReference>
<dbReference type="RefSeq" id="WP_119439955.1">
    <property type="nucleotide sequence ID" value="NZ_QWGR01000018.1"/>
</dbReference>
<keyword evidence="2" id="KW-1185">Reference proteome</keyword>
<gene>
    <name evidence="1" type="ORF">D1614_20970</name>
</gene>
<reference evidence="1 2" key="1">
    <citation type="submission" date="2018-08" db="EMBL/GenBank/DDBJ databases">
        <title>Pallidiluteibacterium maritimus gen. nov., sp. nov., isolated from coastal sediment.</title>
        <authorList>
            <person name="Zhou L.Y."/>
        </authorList>
    </citation>
    <scope>NUCLEOTIDE SEQUENCE [LARGE SCALE GENOMIC DNA]</scope>
    <source>
        <strain evidence="1 2">XSD2</strain>
    </source>
</reference>
<comment type="caution">
    <text evidence="1">The sequence shown here is derived from an EMBL/GenBank/DDBJ whole genome shotgun (WGS) entry which is preliminary data.</text>
</comment>
<name>A0A399SVH4_9BACT</name>
<accession>A0A399SVH4</accession>
<dbReference type="OrthoDB" id="1110633at2"/>
<proteinExistence type="predicted"/>
<dbReference type="Proteomes" id="UP000265926">
    <property type="component" value="Unassembled WGS sequence"/>
</dbReference>
<sequence>MKNALYILPLLGILILGIRPACAQIIMPDTVLLQKSLKQQVFYDSLEYRANQRKFTSWLYDVLITPRRPYVDKKALALDYYNPYEGKIIASISIVPLDVFGPTCTDTTRKADSWIERTANAIHTKSNLKTIQKQLIIKVGDVLDAEEMYENERLIRQLPYIKDALFLVEQDSLYSGFVNITLVTKDRFSFGVSGGVSGSQSGDIRIYNKNIFGIGHEVSVKFVGHISKEPYLGLETFYKINNIGGKFLDLQLGYLNTFRQEGFVFDLNKPLLTNEIKWGYGVHTTRLFRTDRIIEDGQLIMEEPLNESYHSFWAGRAFNLKDNQDHLTQLTVTTGIHGLHFFENPVVEPDLKPFFANRTVYMAGLVLSQRRYIQDQLIYSYGITEDIPEGFKNEILYGYEANEFGDRHYFQFSSSNGNLLLSQKGYLYLSTGFGGYLKDDRMEECMIRGGLQFISKLSTAGKKRVRSFLNVDYTLGIKRFEIENLTLRGDEHIRGFNSRAATGKQRLTLKLEHVVFLPHQFYKFNMALFGFADLGIIGSNQNLIFRENYYSGIGLGLRLHNENLVFETFRLRLAFYPFHPKDVGFLGFILDEQSKQRFNSFDPSKPIPMRFE</sequence>
<evidence type="ECO:0000313" key="2">
    <source>
        <dbReference type="Proteomes" id="UP000265926"/>
    </source>
</evidence>
<organism evidence="1 2">
    <name type="scientific">Maribellus luteus</name>
    <dbReference type="NCBI Taxonomy" id="2305463"/>
    <lineage>
        <taxon>Bacteria</taxon>
        <taxon>Pseudomonadati</taxon>
        <taxon>Bacteroidota</taxon>
        <taxon>Bacteroidia</taxon>
        <taxon>Marinilabiliales</taxon>
        <taxon>Prolixibacteraceae</taxon>
        <taxon>Maribellus</taxon>
    </lineage>
</organism>
<evidence type="ECO:0008006" key="3">
    <source>
        <dbReference type="Google" id="ProtNLM"/>
    </source>
</evidence>
<protein>
    <recommendedName>
        <fullName evidence="3">Bacterial surface antigen (D15) domain-containing protein</fullName>
    </recommendedName>
</protein>
<evidence type="ECO:0000313" key="1">
    <source>
        <dbReference type="EMBL" id="RIJ45993.1"/>
    </source>
</evidence>
<dbReference type="AlphaFoldDB" id="A0A399SVH4"/>